<dbReference type="Proteomes" id="UP001500928">
    <property type="component" value="Unassembled WGS sequence"/>
</dbReference>
<keyword evidence="1" id="KW-0175">Coiled coil</keyword>
<comment type="caution">
    <text evidence="2">The sequence shown here is derived from an EMBL/GenBank/DDBJ whole genome shotgun (WGS) entry which is preliminary data.</text>
</comment>
<accession>A0ABP9ANF3</accession>
<reference evidence="3" key="1">
    <citation type="journal article" date="2019" name="Int. J. Syst. Evol. Microbiol.">
        <title>The Global Catalogue of Microorganisms (GCM) 10K type strain sequencing project: providing services to taxonomists for standard genome sequencing and annotation.</title>
        <authorList>
            <consortium name="The Broad Institute Genomics Platform"/>
            <consortium name="The Broad Institute Genome Sequencing Center for Infectious Disease"/>
            <person name="Wu L."/>
            <person name="Ma J."/>
        </authorList>
    </citation>
    <scope>NUCLEOTIDE SEQUENCE [LARGE SCALE GENOMIC DNA]</scope>
    <source>
        <strain evidence="3">JCM 17979</strain>
    </source>
</reference>
<dbReference type="RefSeq" id="WP_345412834.1">
    <property type="nucleotide sequence ID" value="NZ_BAABHO010000010.1"/>
</dbReference>
<evidence type="ECO:0000256" key="1">
    <source>
        <dbReference type="SAM" id="Coils"/>
    </source>
</evidence>
<proteinExistence type="predicted"/>
<protein>
    <recommendedName>
        <fullName evidence="4">PE family protein</fullName>
    </recommendedName>
</protein>
<evidence type="ECO:0000313" key="3">
    <source>
        <dbReference type="Proteomes" id="UP001500928"/>
    </source>
</evidence>
<organism evidence="2 3">
    <name type="scientific">Actinomycetospora chlora</name>
    <dbReference type="NCBI Taxonomy" id="663608"/>
    <lineage>
        <taxon>Bacteria</taxon>
        <taxon>Bacillati</taxon>
        <taxon>Actinomycetota</taxon>
        <taxon>Actinomycetes</taxon>
        <taxon>Pseudonocardiales</taxon>
        <taxon>Pseudonocardiaceae</taxon>
        <taxon>Actinomycetospora</taxon>
    </lineage>
</organism>
<sequence length="134" mass="14214">MTEPQPPPLRADSPVTLWDGRVVPRFRPPDVGGGAFDVDLDQAPQAIRKLEEARRELVGIRQDAMDLARVTPPTNDQVSKDAALALGAAATGGPGSFVNALDSGIAELESMIASLQAGLQRYRGHDERAASDLS</sequence>
<feature type="coiled-coil region" evidence="1">
    <location>
        <begin position="43"/>
        <end position="70"/>
    </location>
</feature>
<name>A0ABP9ANF3_9PSEU</name>
<evidence type="ECO:0000313" key="2">
    <source>
        <dbReference type="EMBL" id="GAA4783643.1"/>
    </source>
</evidence>
<dbReference type="EMBL" id="BAABHO010000010">
    <property type="protein sequence ID" value="GAA4783643.1"/>
    <property type="molecule type" value="Genomic_DNA"/>
</dbReference>
<gene>
    <name evidence="2" type="ORF">GCM10023200_16400</name>
</gene>
<keyword evidence="3" id="KW-1185">Reference proteome</keyword>
<evidence type="ECO:0008006" key="4">
    <source>
        <dbReference type="Google" id="ProtNLM"/>
    </source>
</evidence>